<sequence>MSVPMLRTPRHGLVQVLLLAVLAIAAVVGGIYWYRSSGDNGSADHLVLHDVERSDFVLSITERGELEAAGVTEIRSEVKTQNQPGLAILRVVPEGTHVKAGDFLLELDSSALEAEQTTQQNAVNLAEATVVETRNLYETALIAKQEYIEGTYIQERQVIESEVFVAEENLNRAREYYQFSKKLAAKGHINELQLEADKFAVDKSVKELDAAKTKLTVLDNYTKPKMVKQLDSDIVITEAKWGSAKKSYELELAKLQEVEDLIAKCTIYAPKDGVVIYNNDVDRHGNEDWIVEEGAEVRERQVVFRLPDSSAMRVELKINEALVQYVKQGMPATIVPIGLDGLELHGSVTTVNRYAEPGGWMRADVKEYKAFVSIDEEVPGLRSGMTASVTVKCDYIPDVLMVPVQAIHPHGSDYYCLVRSGNKWEARKVKCGPTNSEYFVVEDGLEAGEKVSMNPREYIAAVDLPDLPKQAPKVRDDMPIPPGPPGPSTPVASADEPGPTQPDSAPQATPANTTTSTSTTSETETTSEQNTAI</sequence>
<feature type="transmembrane region" description="Helical" evidence="4">
    <location>
        <begin position="12"/>
        <end position="34"/>
    </location>
</feature>
<dbReference type="PANTHER" id="PTHR32347">
    <property type="entry name" value="EFFLUX SYSTEM COMPONENT YKNX-RELATED"/>
    <property type="match status" value="1"/>
</dbReference>
<dbReference type="InterPro" id="IPR050465">
    <property type="entry name" value="UPF0194_transport"/>
</dbReference>
<gene>
    <name evidence="6" type="ORF">Pan181_39100</name>
</gene>
<dbReference type="EMBL" id="CP036278">
    <property type="protein sequence ID" value="QDU57689.1"/>
    <property type="molecule type" value="Genomic_DNA"/>
</dbReference>
<dbReference type="GO" id="GO:0030313">
    <property type="term" value="C:cell envelope"/>
    <property type="evidence" value="ECO:0007669"/>
    <property type="project" value="UniProtKB-SubCell"/>
</dbReference>
<evidence type="ECO:0000313" key="7">
    <source>
        <dbReference type="Proteomes" id="UP000315750"/>
    </source>
</evidence>
<dbReference type="Gene3D" id="1.10.287.470">
    <property type="entry name" value="Helix hairpin bin"/>
    <property type="match status" value="1"/>
</dbReference>
<proteinExistence type="predicted"/>
<dbReference type="Pfam" id="PF25967">
    <property type="entry name" value="RND-MFP_C"/>
    <property type="match status" value="1"/>
</dbReference>
<dbReference type="Gene3D" id="2.40.420.20">
    <property type="match status" value="1"/>
</dbReference>
<evidence type="ECO:0000256" key="2">
    <source>
        <dbReference type="ARBA" id="ARBA00023054"/>
    </source>
</evidence>
<comment type="subcellular location">
    <subcellularLocation>
        <location evidence="1">Cell envelope</location>
    </subcellularLocation>
</comment>
<dbReference type="Proteomes" id="UP000315750">
    <property type="component" value="Chromosome"/>
</dbReference>
<dbReference type="PANTHER" id="PTHR32347:SF23">
    <property type="entry name" value="BLL5650 PROTEIN"/>
    <property type="match status" value="1"/>
</dbReference>
<name>A0A518ASI3_9BACT</name>
<feature type="domain" description="Multidrug resistance protein MdtA-like C-terminal permuted SH3" evidence="5">
    <location>
        <begin position="398"/>
        <end position="451"/>
    </location>
</feature>
<dbReference type="Gene3D" id="2.40.30.170">
    <property type="match status" value="1"/>
</dbReference>
<evidence type="ECO:0000256" key="3">
    <source>
        <dbReference type="SAM" id="MobiDB-lite"/>
    </source>
</evidence>
<keyword evidence="2" id="KW-0175">Coiled coil</keyword>
<dbReference type="SUPFAM" id="SSF111369">
    <property type="entry name" value="HlyD-like secretion proteins"/>
    <property type="match status" value="1"/>
</dbReference>
<evidence type="ECO:0000313" key="6">
    <source>
        <dbReference type="EMBL" id="QDU57689.1"/>
    </source>
</evidence>
<organism evidence="6 7">
    <name type="scientific">Aeoliella mucimassa</name>
    <dbReference type="NCBI Taxonomy" id="2527972"/>
    <lineage>
        <taxon>Bacteria</taxon>
        <taxon>Pseudomonadati</taxon>
        <taxon>Planctomycetota</taxon>
        <taxon>Planctomycetia</taxon>
        <taxon>Pirellulales</taxon>
        <taxon>Lacipirellulaceae</taxon>
        <taxon>Aeoliella</taxon>
    </lineage>
</organism>
<keyword evidence="4" id="KW-0812">Transmembrane</keyword>
<reference evidence="6 7" key="1">
    <citation type="submission" date="2019-02" db="EMBL/GenBank/DDBJ databases">
        <title>Deep-cultivation of Planctomycetes and their phenomic and genomic characterization uncovers novel biology.</title>
        <authorList>
            <person name="Wiegand S."/>
            <person name="Jogler M."/>
            <person name="Boedeker C."/>
            <person name="Pinto D."/>
            <person name="Vollmers J."/>
            <person name="Rivas-Marin E."/>
            <person name="Kohn T."/>
            <person name="Peeters S.H."/>
            <person name="Heuer A."/>
            <person name="Rast P."/>
            <person name="Oberbeckmann S."/>
            <person name="Bunk B."/>
            <person name="Jeske O."/>
            <person name="Meyerdierks A."/>
            <person name="Storesund J.E."/>
            <person name="Kallscheuer N."/>
            <person name="Luecker S."/>
            <person name="Lage O.M."/>
            <person name="Pohl T."/>
            <person name="Merkel B.J."/>
            <person name="Hornburger P."/>
            <person name="Mueller R.-W."/>
            <person name="Bruemmer F."/>
            <person name="Labrenz M."/>
            <person name="Spormann A.M."/>
            <person name="Op den Camp H."/>
            <person name="Overmann J."/>
            <person name="Amann R."/>
            <person name="Jetten M.S.M."/>
            <person name="Mascher T."/>
            <person name="Medema M.H."/>
            <person name="Devos D.P."/>
            <person name="Kaster A.-K."/>
            <person name="Ovreas L."/>
            <person name="Rohde M."/>
            <person name="Galperin M.Y."/>
            <person name="Jogler C."/>
        </authorList>
    </citation>
    <scope>NUCLEOTIDE SEQUENCE [LARGE SCALE GENOMIC DNA]</scope>
    <source>
        <strain evidence="6 7">Pan181</strain>
    </source>
</reference>
<accession>A0A518ASI3</accession>
<feature type="compositionally biased region" description="Pro residues" evidence="3">
    <location>
        <begin position="479"/>
        <end position="488"/>
    </location>
</feature>
<dbReference type="InterPro" id="IPR058627">
    <property type="entry name" value="MdtA-like_C"/>
</dbReference>
<keyword evidence="4" id="KW-0472">Membrane</keyword>
<dbReference type="AlphaFoldDB" id="A0A518ASI3"/>
<feature type="region of interest" description="Disordered" evidence="3">
    <location>
        <begin position="462"/>
        <end position="533"/>
    </location>
</feature>
<evidence type="ECO:0000256" key="1">
    <source>
        <dbReference type="ARBA" id="ARBA00004196"/>
    </source>
</evidence>
<feature type="compositionally biased region" description="Low complexity" evidence="3">
    <location>
        <begin position="504"/>
        <end position="533"/>
    </location>
</feature>
<protein>
    <submittedName>
        <fullName evidence="6">Macrolide transporter subunit MacA</fullName>
    </submittedName>
</protein>
<dbReference type="OrthoDB" id="259669at2"/>
<dbReference type="Gene3D" id="2.40.50.100">
    <property type="match status" value="1"/>
</dbReference>
<keyword evidence="7" id="KW-1185">Reference proteome</keyword>
<evidence type="ECO:0000259" key="5">
    <source>
        <dbReference type="Pfam" id="PF25967"/>
    </source>
</evidence>
<keyword evidence="4" id="KW-1133">Transmembrane helix</keyword>
<dbReference type="KEGG" id="amuc:Pan181_39100"/>
<evidence type="ECO:0000256" key="4">
    <source>
        <dbReference type="SAM" id="Phobius"/>
    </source>
</evidence>